<reference evidence="3" key="1">
    <citation type="submission" date="2016-10" db="EMBL/GenBank/DDBJ databases">
        <authorList>
            <person name="Varghese N."/>
            <person name="Submissions S."/>
        </authorList>
    </citation>
    <scope>NUCLEOTIDE SEQUENCE [LARGE SCALE GENOMIC DNA]</scope>
    <source>
        <strain evidence="3">DSM 3384</strain>
    </source>
</reference>
<proteinExistence type="predicted"/>
<dbReference type="RefSeq" id="WP_139169042.1">
    <property type="nucleotide sequence ID" value="NZ_FNLL01000009.1"/>
</dbReference>
<dbReference type="EMBL" id="FNLL01000009">
    <property type="protein sequence ID" value="SDU45100.1"/>
    <property type="molecule type" value="Genomic_DNA"/>
</dbReference>
<feature type="domain" description="BioF2-like acetyltransferase" evidence="1">
    <location>
        <begin position="168"/>
        <end position="296"/>
    </location>
</feature>
<evidence type="ECO:0000313" key="2">
    <source>
        <dbReference type="EMBL" id="SDU45100.1"/>
    </source>
</evidence>
<keyword evidence="3" id="KW-1185">Reference proteome</keyword>
<dbReference type="Proteomes" id="UP000199608">
    <property type="component" value="Unassembled WGS sequence"/>
</dbReference>
<gene>
    <name evidence="2" type="ORF">SAMN04487931_1092</name>
</gene>
<protein>
    <submittedName>
        <fullName evidence="2">FemAB-related protein, PEP-CTERM system-associated</fullName>
    </submittedName>
</protein>
<dbReference type="Gene3D" id="3.40.630.30">
    <property type="match status" value="1"/>
</dbReference>
<sequence length="360" mass="42266">MKKFNKLKTDNLKIKEMETPSDWDRYVMGHKESGYCHLFDWSRVISEVYNHKPIYLAAVKKKPGNGEKICGILPLFKFKTLTGRSKLVSIPFFDTAGILAQDRITQSFLFRQSKALCMRKRTSGMELRQDTPLNIANMEINGAVPNVYQAKVGLNIKLSGSQQLMMDRFKSKLRSQIRKGRKNGLTWKIGKKELLPHFYRVFSRNMRDLGSPVHSRKFFNAVFTYFYHHSFICVVFYRSTPVAASFMFRFKKKISNPWASSVREFRHLNSNMFLYWQMIRFACNLCMETFDMGRSSKGVSTYLFKKQWNPEENQLFWYHWDQPEKRMGTLNETLGIKPWEKLPLGMANLLGPLVRKHISL</sequence>
<dbReference type="InterPro" id="IPR038740">
    <property type="entry name" value="BioF2-like_GNAT_dom"/>
</dbReference>
<dbReference type="Pfam" id="PF13480">
    <property type="entry name" value="Acetyltransf_6"/>
    <property type="match status" value="1"/>
</dbReference>
<accession>A0A1H2ILR3</accession>
<dbReference type="AlphaFoldDB" id="A0A1H2ILR3"/>
<evidence type="ECO:0000259" key="1">
    <source>
        <dbReference type="Pfam" id="PF13480"/>
    </source>
</evidence>
<evidence type="ECO:0000313" key="3">
    <source>
        <dbReference type="Proteomes" id="UP000199608"/>
    </source>
</evidence>
<dbReference type="InterPro" id="IPR016181">
    <property type="entry name" value="Acyl_CoA_acyltransferase"/>
</dbReference>
<dbReference type="SUPFAM" id="SSF55729">
    <property type="entry name" value="Acyl-CoA N-acyltransferases (Nat)"/>
    <property type="match status" value="1"/>
</dbReference>
<dbReference type="PANTHER" id="PTHR36174:SF1">
    <property type="entry name" value="LIPID II:GLYCINE GLYCYLTRANSFERASE"/>
    <property type="match status" value="1"/>
</dbReference>
<organism evidence="2 3">
    <name type="scientific">Desulfobacula phenolica</name>
    <dbReference type="NCBI Taxonomy" id="90732"/>
    <lineage>
        <taxon>Bacteria</taxon>
        <taxon>Pseudomonadati</taxon>
        <taxon>Thermodesulfobacteriota</taxon>
        <taxon>Desulfobacteria</taxon>
        <taxon>Desulfobacterales</taxon>
        <taxon>Desulfobacteraceae</taxon>
        <taxon>Desulfobacula</taxon>
    </lineage>
</organism>
<dbReference type="PANTHER" id="PTHR36174">
    <property type="entry name" value="LIPID II:GLYCINE GLYCYLTRANSFERASE"/>
    <property type="match status" value="1"/>
</dbReference>
<name>A0A1H2ILR3_9BACT</name>
<dbReference type="InterPro" id="IPR050644">
    <property type="entry name" value="PG_Glycine_Bridge_Synth"/>
</dbReference>